<dbReference type="Proteomes" id="UP000019678">
    <property type="component" value="Unassembled WGS sequence"/>
</dbReference>
<comment type="caution">
    <text evidence="11">The sequence shown here is derived from an EMBL/GenBank/DDBJ whole genome shotgun (WGS) entry which is preliminary data.</text>
</comment>
<dbReference type="EMBL" id="ASRX01000026">
    <property type="protein sequence ID" value="EYF05218.1"/>
    <property type="molecule type" value="Genomic_DNA"/>
</dbReference>
<dbReference type="GO" id="GO:0006508">
    <property type="term" value="P:proteolysis"/>
    <property type="evidence" value="ECO:0007669"/>
    <property type="project" value="UniProtKB-KW"/>
</dbReference>
<feature type="compositionally biased region" description="Pro residues" evidence="8">
    <location>
        <begin position="664"/>
        <end position="676"/>
    </location>
</feature>
<dbReference type="InterPro" id="IPR024038">
    <property type="entry name" value="MYXO-CTERM"/>
</dbReference>
<dbReference type="PROSITE" id="PS00138">
    <property type="entry name" value="SUBTILASE_SER"/>
    <property type="match status" value="1"/>
</dbReference>
<feature type="active site" description="Charge relay system" evidence="5 6">
    <location>
        <position position="596"/>
    </location>
</feature>
<protein>
    <recommendedName>
        <fullName evidence="10">Peptidase S8/S53 domain-containing protein</fullName>
    </recommendedName>
</protein>
<evidence type="ECO:0000313" key="11">
    <source>
        <dbReference type="EMBL" id="EYF05218.1"/>
    </source>
</evidence>
<dbReference type="InterPro" id="IPR000209">
    <property type="entry name" value="Peptidase_S8/S53_dom"/>
</dbReference>
<keyword evidence="4 6" id="KW-0720">Serine protease</keyword>
<dbReference type="RefSeq" id="WP_044242864.1">
    <property type="nucleotide sequence ID" value="NZ_ASRX01000026.1"/>
</dbReference>
<dbReference type="InterPro" id="IPR022398">
    <property type="entry name" value="Peptidase_S8_His-AS"/>
</dbReference>
<dbReference type="eggNOG" id="COG1404">
    <property type="taxonomic scope" value="Bacteria"/>
</dbReference>
<keyword evidence="3 6" id="KW-0378">Hydrolase</keyword>
<dbReference type="PRINTS" id="PR00723">
    <property type="entry name" value="SUBTILISIN"/>
</dbReference>
<sequence length="829" mass="84916">MRIRRLAPSAALLAAALAALLPASPSPAHADAPAEPLARHLARPGRPHPLADPSGRIPVLVPLPPGADARALGLLPVAPGFGAIHLAPPDLGAYARTPAALPLLAGPPRRPLLDVSGQLTRATAYRTATNRTGEGVIVGVIDTGFDLTHPDLRHADGRSRIAWLLQAGSPRGLHPELEDAYGCTDPDQTPCAVLAAEDIDALIAAGEEELSSARAAHGTHVASTAAGNGGLMDGTASPYVGVAPSATLILAAPSLPGEGFQDSDLLNATRFIFDRADAMQAPAVVNLSVGGDFGPHDGTSPIEQGLAAMVGEAHPGRVIVVAAGNSGALYTLDGQGPFGIHTEAHVTPSATVRVPIRTNASEQGQGYVWITFRPDDDVSVGLEGPDGSTWVSTTDPGDDAGYTGSDDDLTAAVINRLANGKSPITEATNSAVVAWDGAWDAGEITITLQGKGDAQLWLVGLGDVSTSTGLGLQFTRAIKQGTITVPASHPDLLAVGCTLNRLQWTPFGATQAITIASLGGAPAVADSACFFSSAGPTPFGVPKPEISAPGGFVAAAMATGADPREERGGLFDPPGCPDDSPCFVVDDHHAITTGTSMSSPQVAGAVALLLERDPTLTQARATRLLQAGARYPEGDVPNQTQLGPGTLDIEGAMQALDLALASPPGGPPSEEPPADPIAPALDRSWYVMSSSYARPDPTWPVWGLVELREPDGSIASDIDESLLDVRVTGGQITQALTRVEPGFFRFAVAAPRGVFGTTLTVDVLYDGLSLGARELPVGTDVWTSSGDISATSAACACATTGTSSDATRPSALAALALAALLTRRRRRRS</sequence>
<dbReference type="PROSITE" id="PS00136">
    <property type="entry name" value="SUBTILASE_ASP"/>
    <property type="match status" value="1"/>
</dbReference>
<keyword evidence="9" id="KW-0732">Signal</keyword>
<gene>
    <name evidence="11" type="ORF">CAP_3583</name>
</gene>
<evidence type="ECO:0000256" key="9">
    <source>
        <dbReference type="SAM" id="SignalP"/>
    </source>
</evidence>
<feature type="active site" description="Charge relay system" evidence="5 6">
    <location>
        <position position="142"/>
    </location>
</feature>
<dbReference type="InterPro" id="IPR023828">
    <property type="entry name" value="Peptidase_S8_Ser-AS"/>
</dbReference>
<reference evidence="11 12" key="1">
    <citation type="submission" date="2013-05" db="EMBL/GenBank/DDBJ databases">
        <title>Genome assembly of Chondromyces apiculatus DSM 436.</title>
        <authorList>
            <person name="Sharma G."/>
            <person name="Khatri I."/>
            <person name="Kaur C."/>
            <person name="Mayilraj S."/>
            <person name="Subramanian S."/>
        </authorList>
    </citation>
    <scope>NUCLEOTIDE SEQUENCE [LARGE SCALE GENOMIC DNA]</scope>
    <source>
        <strain evidence="11 12">DSM 436</strain>
    </source>
</reference>
<dbReference type="GO" id="GO:0004252">
    <property type="term" value="F:serine-type endopeptidase activity"/>
    <property type="evidence" value="ECO:0007669"/>
    <property type="project" value="UniProtKB-UniRule"/>
</dbReference>
<dbReference type="Pfam" id="PF00082">
    <property type="entry name" value="Peptidase_S8"/>
    <property type="match status" value="2"/>
</dbReference>
<dbReference type="InterPro" id="IPR036852">
    <property type="entry name" value="Peptidase_S8/S53_dom_sf"/>
</dbReference>
<feature type="region of interest" description="Disordered" evidence="8">
    <location>
        <begin position="659"/>
        <end position="678"/>
    </location>
</feature>
<feature type="domain" description="Peptidase S8/S53" evidence="10">
    <location>
        <begin position="133"/>
        <end position="332"/>
    </location>
</feature>
<dbReference type="PANTHER" id="PTHR43806:SF11">
    <property type="entry name" value="CEREVISIN-RELATED"/>
    <property type="match status" value="1"/>
</dbReference>
<evidence type="ECO:0000256" key="7">
    <source>
        <dbReference type="RuleBase" id="RU003355"/>
    </source>
</evidence>
<accession>A0A017T7I2</accession>
<dbReference type="InterPro" id="IPR015500">
    <property type="entry name" value="Peptidase_S8_subtilisin-rel"/>
</dbReference>
<keyword evidence="2 6" id="KW-0645">Protease</keyword>
<dbReference type="PANTHER" id="PTHR43806">
    <property type="entry name" value="PEPTIDASE S8"/>
    <property type="match status" value="1"/>
</dbReference>
<evidence type="ECO:0000256" key="4">
    <source>
        <dbReference type="ARBA" id="ARBA00022825"/>
    </source>
</evidence>
<dbReference type="STRING" id="1192034.CAP_3583"/>
<evidence type="ECO:0000256" key="2">
    <source>
        <dbReference type="ARBA" id="ARBA00022670"/>
    </source>
</evidence>
<evidence type="ECO:0000256" key="1">
    <source>
        <dbReference type="ARBA" id="ARBA00011073"/>
    </source>
</evidence>
<feature type="chain" id="PRO_5001496682" description="Peptidase S8/S53 domain-containing protein" evidence="9">
    <location>
        <begin position="31"/>
        <end position="829"/>
    </location>
</feature>
<dbReference type="InterPro" id="IPR023827">
    <property type="entry name" value="Peptidase_S8_Asp-AS"/>
</dbReference>
<organism evidence="11 12">
    <name type="scientific">Chondromyces apiculatus DSM 436</name>
    <dbReference type="NCBI Taxonomy" id="1192034"/>
    <lineage>
        <taxon>Bacteria</taxon>
        <taxon>Pseudomonadati</taxon>
        <taxon>Myxococcota</taxon>
        <taxon>Polyangia</taxon>
        <taxon>Polyangiales</taxon>
        <taxon>Polyangiaceae</taxon>
        <taxon>Chondromyces</taxon>
    </lineage>
</organism>
<dbReference type="PROSITE" id="PS00137">
    <property type="entry name" value="SUBTILASE_HIS"/>
    <property type="match status" value="1"/>
</dbReference>
<proteinExistence type="inferred from homology"/>
<evidence type="ECO:0000256" key="8">
    <source>
        <dbReference type="SAM" id="MobiDB-lite"/>
    </source>
</evidence>
<keyword evidence="12" id="KW-1185">Reference proteome</keyword>
<dbReference type="PROSITE" id="PS51892">
    <property type="entry name" value="SUBTILASE"/>
    <property type="match status" value="1"/>
</dbReference>
<dbReference type="InterPro" id="IPR050131">
    <property type="entry name" value="Peptidase_S8_subtilisin-like"/>
</dbReference>
<evidence type="ECO:0000256" key="3">
    <source>
        <dbReference type="ARBA" id="ARBA00022801"/>
    </source>
</evidence>
<comment type="similarity">
    <text evidence="1 6 7">Belongs to the peptidase S8 family.</text>
</comment>
<dbReference type="AlphaFoldDB" id="A0A017T7I2"/>
<evidence type="ECO:0000256" key="6">
    <source>
        <dbReference type="PROSITE-ProRule" id="PRU01240"/>
    </source>
</evidence>
<feature type="active site" description="Charge relay system" evidence="5 6">
    <location>
        <position position="217"/>
    </location>
</feature>
<dbReference type="Gene3D" id="3.40.50.200">
    <property type="entry name" value="Peptidase S8/S53 domain"/>
    <property type="match status" value="2"/>
</dbReference>
<feature type="domain" description="Peptidase S8/S53" evidence="10">
    <location>
        <begin position="480"/>
        <end position="629"/>
    </location>
</feature>
<dbReference type="NCBIfam" id="TIGR03901">
    <property type="entry name" value="MYXO-CTERM"/>
    <property type="match status" value="1"/>
</dbReference>
<feature type="signal peptide" evidence="9">
    <location>
        <begin position="1"/>
        <end position="30"/>
    </location>
</feature>
<evidence type="ECO:0000256" key="5">
    <source>
        <dbReference type="PIRSR" id="PIRSR615500-1"/>
    </source>
</evidence>
<evidence type="ECO:0000313" key="12">
    <source>
        <dbReference type="Proteomes" id="UP000019678"/>
    </source>
</evidence>
<name>A0A017T7I2_9BACT</name>
<dbReference type="SUPFAM" id="SSF52743">
    <property type="entry name" value="Subtilisin-like"/>
    <property type="match status" value="1"/>
</dbReference>
<evidence type="ECO:0000259" key="10">
    <source>
        <dbReference type="Pfam" id="PF00082"/>
    </source>
</evidence>